<dbReference type="Gene3D" id="3.10.180.10">
    <property type="entry name" value="2,3-Dihydroxybiphenyl 1,2-Dioxygenase, domain 1"/>
    <property type="match status" value="1"/>
</dbReference>
<feature type="domain" description="VOC" evidence="1">
    <location>
        <begin position="2"/>
        <end position="120"/>
    </location>
</feature>
<dbReference type="PROSITE" id="PS51819">
    <property type="entry name" value="VOC"/>
    <property type="match status" value="1"/>
</dbReference>
<dbReference type="HOGENOM" id="CLU_046006_8_5_9"/>
<proteinExistence type="predicted"/>
<dbReference type="GO" id="GO:0051213">
    <property type="term" value="F:dioxygenase activity"/>
    <property type="evidence" value="ECO:0007669"/>
    <property type="project" value="UniProtKB-KW"/>
</dbReference>
<dbReference type="RefSeq" id="WP_015260888.1">
    <property type="nucleotide sequence ID" value="NC_019903.1"/>
</dbReference>
<evidence type="ECO:0000259" key="1">
    <source>
        <dbReference type="PROSITE" id="PS51819"/>
    </source>
</evidence>
<dbReference type="InterPro" id="IPR051332">
    <property type="entry name" value="Fosfomycin_Res_Enzymes"/>
</dbReference>
<gene>
    <name evidence="2" type="ordered locus">Desdi_0333</name>
</gene>
<dbReference type="OrthoDB" id="192739at2"/>
<dbReference type="InterPro" id="IPR004360">
    <property type="entry name" value="Glyas_Fos-R_dOase_dom"/>
</dbReference>
<keyword evidence="2" id="KW-0223">Dioxygenase</keyword>
<sequence length="121" mass="13757">MDFCWITLHVRNLEESIKFYHELLGLKIAQRFKAGEDTEIAFLGEMDKPKIELLHNKKDDVVAQAAGLSIGFQVDSLDKAMEYLKEKNIPIKSGPISPSPKTRFIFIEDPNGIVVQIVEQK</sequence>
<dbReference type="PANTHER" id="PTHR36113">
    <property type="entry name" value="LYASE, PUTATIVE-RELATED-RELATED"/>
    <property type="match status" value="1"/>
</dbReference>
<dbReference type="SUPFAM" id="SSF54593">
    <property type="entry name" value="Glyoxalase/Bleomycin resistance protein/Dihydroxybiphenyl dioxygenase"/>
    <property type="match status" value="1"/>
</dbReference>
<dbReference type="CDD" id="cd06587">
    <property type="entry name" value="VOC"/>
    <property type="match status" value="1"/>
</dbReference>
<dbReference type="Pfam" id="PF00903">
    <property type="entry name" value="Glyoxalase"/>
    <property type="match status" value="1"/>
</dbReference>
<dbReference type="eggNOG" id="COG0346">
    <property type="taxonomic scope" value="Bacteria"/>
</dbReference>
<dbReference type="InterPro" id="IPR029068">
    <property type="entry name" value="Glyas_Bleomycin-R_OHBP_Dase"/>
</dbReference>
<accession>L0F5E1</accession>
<dbReference type="Proteomes" id="UP000010797">
    <property type="component" value="Chromosome"/>
</dbReference>
<dbReference type="EMBL" id="CP003344">
    <property type="protein sequence ID" value="AGA67881.1"/>
    <property type="molecule type" value="Genomic_DNA"/>
</dbReference>
<dbReference type="STRING" id="871963.Desdi_0333"/>
<evidence type="ECO:0000313" key="3">
    <source>
        <dbReference type="Proteomes" id="UP000010797"/>
    </source>
</evidence>
<keyword evidence="3" id="KW-1185">Reference proteome</keyword>
<evidence type="ECO:0000313" key="2">
    <source>
        <dbReference type="EMBL" id="AGA67881.1"/>
    </source>
</evidence>
<organism evidence="2 3">
    <name type="scientific">Desulfitobacterium dichloroeliminans (strain LMG P-21439 / DCA1)</name>
    <dbReference type="NCBI Taxonomy" id="871963"/>
    <lineage>
        <taxon>Bacteria</taxon>
        <taxon>Bacillati</taxon>
        <taxon>Bacillota</taxon>
        <taxon>Clostridia</taxon>
        <taxon>Eubacteriales</taxon>
        <taxon>Desulfitobacteriaceae</taxon>
        <taxon>Desulfitobacterium</taxon>
    </lineage>
</organism>
<dbReference type="AlphaFoldDB" id="L0F5E1"/>
<dbReference type="KEGG" id="ddl:Desdi_0333"/>
<dbReference type="PANTHER" id="PTHR36113:SF1">
    <property type="entry name" value="GLYOXALASE_BLEOMYCIN RESISTANCE PROTEIN_DIOXYGENASE"/>
    <property type="match status" value="1"/>
</dbReference>
<protein>
    <submittedName>
        <fullName evidence="2">Putative ring-cleavage extradiol dioxygenase</fullName>
    </submittedName>
</protein>
<reference evidence="3" key="1">
    <citation type="submission" date="2012-02" db="EMBL/GenBank/DDBJ databases">
        <title>Complete sequence of Desulfitobacterium dichloroeliminans LMG P-21439.</title>
        <authorList>
            <person name="Lucas S."/>
            <person name="Han J."/>
            <person name="Lapidus A."/>
            <person name="Cheng J.-F."/>
            <person name="Goodwin L."/>
            <person name="Pitluck S."/>
            <person name="Peters L."/>
            <person name="Ovchinnikova G."/>
            <person name="Teshima H."/>
            <person name="Detter J.C."/>
            <person name="Han C."/>
            <person name="Tapia R."/>
            <person name="Land M."/>
            <person name="Hauser L."/>
            <person name="Kyrpides N."/>
            <person name="Ivanova N."/>
            <person name="Pagani I."/>
            <person name="Kruse T."/>
            <person name="de Vos W.M."/>
            <person name="Boon N."/>
            <person name="Smidt H."/>
            <person name="Woyke T."/>
        </authorList>
    </citation>
    <scope>NUCLEOTIDE SEQUENCE [LARGE SCALE GENOMIC DNA]</scope>
    <source>
        <strain evidence="3">LMG P-21439 / DCA1</strain>
    </source>
</reference>
<keyword evidence="2" id="KW-0560">Oxidoreductase</keyword>
<name>L0F5E1_DESDL</name>
<dbReference type="InterPro" id="IPR037523">
    <property type="entry name" value="VOC_core"/>
</dbReference>